<dbReference type="PROSITE" id="PS51833">
    <property type="entry name" value="HDOD"/>
    <property type="match status" value="1"/>
</dbReference>
<evidence type="ECO:0000313" key="3">
    <source>
        <dbReference type="Proteomes" id="UP000196027"/>
    </source>
</evidence>
<sequence>MDKELIDDPVFMDLLMARQPIYDTNSHLYGYELLFRNTAGFTAEHIGLDKATSQVLVNLCTSIERQYQQLKQPLFINITREFLLSEVFFPVEPGAVVLELLETIDVDELLVEAVKEWKAKGFRFALDDYCFDPRFDPLLSLVDFIKVDLVQRPLEFILERVKTLDKSHCKLIAEKVEDKVVLYKCREAGFDLFQGYYLAMPDKVFGKSIKPAYQGVFQIVQKLQSGETDIDQLAKVVANEPRFVYQLLRVLNSPACRLRRKVDNIKEAIIFLGLDQLRKWAMLILLASADDDETELVRILLTRARACERFAELSERDDCDRYFMAGLLSGLDLLLKVEKAVALAQISLGPEVRNAVLLHEGEIGKTLDSVFDIEHSQWEPLGQLPTDDRRKIFIAHFEGGLWAHETVTALSA</sequence>
<gene>
    <name evidence="2" type="ORF">OLMES_3785</name>
</gene>
<dbReference type="SUPFAM" id="SSF109604">
    <property type="entry name" value="HD-domain/PDEase-like"/>
    <property type="match status" value="1"/>
</dbReference>
<dbReference type="SUPFAM" id="SSF141868">
    <property type="entry name" value="EAL domain-like"/>
    <property type="match status" value="1"/>
</dbReference>
<feature type="domain" description="HDOD" evidence="1">
    <location>
        <begin position="209"/>
        <end position="394"/>
    </location>
</feature>
<dbReference type="InterPro" id="IPR013976">
    <property type="entry name" value="HDOD"/>
</dbReference>
<dbReference type="PIRSF" id="PIRSF003180">
    <property type="entry name" value="DiGMPpdiest_YuxH"/>
    <property type="match status" value="1"/>
</dbReference>
<reference evidence="2 3" key="1">
    <citation type="submission" date="2017-05" db="EMBL/GenBank/DDBJ databases">
        <title>Genomic insights into alkan degradation activity of Oleiphilus messinensis.</title>
        <authorList>
            <person name="Kozyavkin S.A."/>
            <person name="Slesarev A.I."/>
            <person name="Golyshin P.N."/>
            <person name="Korzhenkov A."/>
            <person name="Golyshina O.N."/>
            <person name="Toshchakov S.V."/>
        </authorList>
    </citation>
    <scope>NUCLEOTIDE SEQUENCE [LARGE SCALE GENOMIC DNA]</scope>
    <source>
        <strain evidence="2 3">ME102</strain>
    </source>
</reference>
<dbReference type="Pfam" id="PF08668">
    <property type="entry name" value="HDOD"/>
    <property type="match status" value="1"/>
</dbReference>
<dbReference type="InterPro" id="IPR035919">
    <property type="entry name" value="EAL_sf"/>
</dbReference>
<dbReference type="PANTHER" id="PTHR33525:SF4">
    <property type="entry name" value="CYCLIC DI-GMP PHOSPHODIESTERASE CDGJ"/>
    <property type="match status" value="1"/>
</dbReference>
<name>A0A1Y0IDF2_9GAMM</name>
<proteinExistence type="predicted"/>
<dbReference type="Gene3D" id="3.20.20.450">
    <property type="entry name" value="EAL domain"/>
    <property type="match status" value="1"/>
</dbReference>
<dbReference type="RefSeq" id="WP_087462660.1">
    <property type="nucleotide sequence ID" value="NZ_CP021425.1"/>
</dbReference>
<dbReference type="EMBL" id="CP021425">
    <property type="protein sequence ID" value="ARU57806.1"/>
    <property type="molecule type" value="Genomic_DNA"/>
</dbReference>
<protein>
    <submittedName>
        <fullName evidence="2">Signal transduction diguanylate phosphodiesterase</fullName>
    </submittedName>
</protein>
<dbReference type="Pfam" id="PF00563">
    <property type="entry name" value="EAL"/>
    <property type="match status" value="1"/>
</dbReference>
<keyword evidence="3" id="KW-1185">Reference proteome</keyword>
<accession>A0A1Y0IDF2</accession>
<evidence type="ECO:0000259" key="1">
    <source>
        <dbReference type="PROSITE" id="PS51833"/>
    </source>
</evidence>
<dbReference type="InterPro" id="IPR052340">
    <property type="entry name" value="RNase_Y/CdgJ"/>
</dbReference>
<organism evidence="2 3">
    <name type="scientific">Oleiphilus messinensis</name>
    <dbReference type="NCBI Taxonomy" id="141451"/>
    <lineage>
        <taxon>Bacteria</taxon>
        <taxon>Pseudomonadati</taxon>
        <taxon>Pseudomonadota</taxon>
        <taxon>Gammaproteobacteria</taxon>
        <taxon>Oceanospirillales</taxon>
        <taxon>Oleiphilaceae</taxon>
        <taxon>Oleiphilus</taxon>
    </lineage>
</organism>
<dbReference type="OrthoDB" id="9804751at2"/>
<dbReference type="AlphaFoldDB" id="A0A1Y0IDF2"/>
<dbReference type="KEGG" id="ome:OLMES_3785"/>
<evidence type="ECO:0000313" key="2">
    <source>
        <dbReference type="EMBL" id="ARU57806.1"/>
    </source>
</evidence>
<dbReference type="InterPro" id="IPR014408">
    <property type="entry name" value="dGMP_Pdiesterase_EAL/HD-GYP"/>
</dbReference>
<dbReference type="SMART" id="SM00052">
    <property type="entry name" value="EAL"/>
    <property type="match status" value="1"/>
</dbReference>
<dbReference type="Proteomes" id="UP000196027">
    <property type="component" value="Chromosome"/>
</dbReference>
<dbReference type="InterPro" id="IPR001633">
    <property type="entry name" value="EAL_dom"/>
</dbReference>
<dbReference type="PANTHER" id="PTHR33525">
    <property type="match status" value="1"/>
</dbReference>
<dbReference type="Gene3D" id="1.10.3210.10">
    <property type="entry name" value="Hypothetical protein af1432"/>
    <property type="match status" value="1"/>
</dbReference>